<dbReference type="Proteomes" id="UP000052258">
    <property type="component" value="Unassembled WGS sequence"/>
</dbReference>
<sequence length="326" mass="37067">MKVTSTEKGYQISFEEKVENGSILFVDTQPAKTSQSTQIATLNSKEQDIQYITDKKARLYFILEKPNGEQIVSAERILNFEGTFNFRDMGGYINKHGRQVKWGRLYRSGDLSALTEADKHQIEQLGIKWICDLRSTAEVATNKAPEIAQIPNLNIPIGTAKNEPAEKQKLDLPTDKTIYEPLMGESYKVFAGSLESYHEIFEEILKQETPFLFHCTAGKDRTGVLGALLLKLLDVSEKDILNDYLLTNQFTDDILDEMIHLVEILTQNKLSIQKDALRPMAEAKTSYLEIAFKEMEKNYGSVDQFMEDGIGITSEMKARLQNMLLY</sequence>
<dbReference type="InterPro" id="IPR016130">
    <property type="entry name" value="Tyr_Pase_AS"/>
</dbReference>
<dbReference type="PANTHER" id="PTHR31126:SF1">
    <property type="entry name" value="TYROSINE SPECIFIC PROTEIN PHOSPHATASES DOMAIN-CONTAINING PROTEIN"/>
    <property type="match status" value="1"/>
</dbReference>
<evidence type="ECO:0000313" key="3">
    <source>
        <dbReference type="Proteomes" id="UP000052258"/>
    </source>
</evidence>
<dbReference type="AlphaFoldDB" id="A0A0J8G8M7"/>
<proteinExistence type="inferred from homology"/>
<dbReference type="SUPFAM" id="SSF52799">
    <property type="entry name" value="(Phosphotyrosine protein) phosphatases II"/>
    <property type="match status" value="1"/>
</dbReference>
<comment type="caution">
    <text evidence="2">The sequence shown here is derived from an EMBL/GenBank/DDBJ whole genome shotgun (WGS) entry which is preliminary data.</text>
</comment>
<organism evidence="2 3">
    <name type="scientific">Listeria fleischmannii 1991</name>
    <dbReference type="NCBI Taxonomy" id="1430899"/>
    <lineage>
        <taxon>Bacteria</taxon>
        <taxon>Bacillati</taxon>
        <taxon>Bacillota</taxon>
        <taxon>Bacilli</taxon>
        <taxon>Bacillales</taxon>
        <taxon>Listeriaceae</taxon>
        <taxon>Listeria</taxon>
    </lineage>
</organism>
<accession>A0A0J8G8M7</accession>
<dbReference type="InterPro" id="IPR029021">
    <property type="entry name" value="Prot-tyrosine_phosphatase-like"/>
</dbReference>
<gene>
    <name evidence="2" type="ORF">X560_1846</name>
</gene>
<dbReference type="RefSeq" id="WP_007472013.1">
    <property type="nucleotide sequence ID" value="NZ_KQ130617.1"/>
</dbReference>
<protein>
    <recommendedName>
        <fullName evidence="4">Protein-tyrosine-phosphatase</fullName>
    </recommendedName>
</protein>
<evidence type="ECO:0000313" key="2">
    <source>
        <dbReference type="EMBL" id="KMT58985.1"/>
    </source>
</evidence>
<dbReference type="EMBL" id="AZHO01000022">
    <property type="protein sequence ID" value="KMT58985.1"/>
    <property type="molecule type" value="Genomic_DNA"/>
</dbReference>
<dbReference type="OrthoDB" id="1188001at2"/>
<dbReference type="InterPro" id="IPR026893">
    <property type="entry name" value="Tyr/Ser_Pase_IphP-type"/>
</dbReference>
<dbReference type="PROSITE" id="PS00383">
    <property type="entry name" value="TYR_PHOSPHATASE_1"/>
    <property type="match status" value="1"/>
</dbReference>
<dbReference type="PANTHER" id="PTHR31126">
    <property type="entry name" value="TYROSINE-PROTEIN PHOSPHATASE"/>
    <property type="match status" value="1"/>
</dbReference>
<dbReference type="Gene3D" id="3.90.190.10">
    <property type="entry name" value="Protein tyrosine phosphatase superfamily"/>
    <property type="match status" value="1"/>
</dbReference>
<keyword evidence="3" id="KW-1185">Reference proteome</keyword>
<dbReference type="PATRIC" id="fig|1430899.3.peg.1885"/>
<evidence type="ECO:0008006" key="4">
    <source>
        <dbReference type="Google" id="ProtNLM"/>
    </source>
</evidence>
<evidence type="ECO:0000256" key="1">
    <source>
        <dbReference type="ARBA" id="ARBA00009580"/>
    </source>
</evidence>
<dbReference type="Pfam" id="PF13350">
    <property type="entry name" value="Y_phosphatase3"/>
    <property type="match status" value="1"/>
</dbReference>
<comment type="similarity">
    <text evidence="1">Belongs to the protein-tyrosine phosphatase family.</text>
</comment>
<reference evidence="2 3" key="1">
    <citation type="journal article" date="2015" name="Genome Biol. Evol.">
        <title>Comparative Genomics of Listeria Sensu Lato: Genus-Wide Differences in Evolutionary Dynamics and the Progressive Gain of Complex, Potentially Pathogenicity-Related Traits through Lateral Gene Transfer.</title>
        <authorList>
            <person name="Chiara M."/>
            <person name="Caruso M."/>
            <person name="D'Erchia A.M."/>
            <person name="Manzari C."/>
            <person name="Fraccalvieri R."/>
            <person name="Goffredo E."/>
            <person name="Latorre L."/>
            <person name="Miccolupo A."/>
            <person name="Padalino I."/>
            <person name="Santagada G."/>
            <person name="Chiocco D."/>
            <person name="Pesole G."/>
            <person name="Horner D.S."/>
            <person name="Parisi A."/>
        </authorList>
    </citation>
    <scope>NUCLEOTIDE SEQUENCE [LARGE SCALE GENOMIC DNA]</scope>
    <source>
        <strain evidence="2 3">1991</strain>
    </source>
</reference>
<name>A0A0J8G8M7_9LIST</name>
<dbReference type="GO" id="GO:0004721">
    <property type="term" value="F:phosphoprotein phosphatase activity"/>
    <property type="evidence" value="ECO:0007669"/>
    <property type="project" value="InterPro"/>
</dbReference>